<accession>A0A9P1GJV3</accession>
<keyword evidence="4" id="KW-0479">Metal-binding</keyword>
<dbReference type="GO" id="GO:0006281">
    <property type="term" value="P:DNA repair"/>
    <property type="evidence" value="ECO:0007669"/>
    <property type="project" value="UniProtKB-KW"/>
</dbReference>
<dbReference type="PANTHER" id="PTHR45873">
    <property type="entry name" value="DNA POLYMERASE ETA"/>
    <property type="match status" value="1"/>
</dbReference>
<dbReference type="EMBL" id="CAMXCT020006545">
    <property type="protein sequence ID" value="CAL1169078.1"/>
    <property type="molecule type" value="Genomic_DNA"/>
</dbReference>
<evidence type="ECO:0000256" key="1">
    <source>
        <dbReference type="ARBA" id="ARBA00004123"/>
    </source>
</evidence>
<keyword evidence="12" id="KW-1185">Reference proteome</keyword>
<reference evidence="10" key="1">
    <citation type="submission" date="2022-10" db="EMBL/GenBank/DDBJ databases">
        <authorList>
            <person name="Chen Y."/>
            <person name="Dougan E. K."/>
            <person name="Chan C."/>
            <person name="Rhodes N."/>
            <person name="Thang M."/>
        </authorList>
    </citation>
    <scope>NUCLEOTIDE SEQUENCE</scope>
</reference>
<dbReference type="PANTHER" id="PTHR45873:SF1">
    <property type="entry name" value="DNA POLYMERASE ETA"/>
    <property type="match status" value="1"/>
</dbReference>
<comment type="caution">
    <text evidence="10">The sequence shown here is derived from an EMBL/GenBank/DDBJ whole genome shotgun (WGS) entry which is preliminary data.</text>
</comment>
<evidence type="ECO:0000313" key="10">
    <source>
        <dbReference type="EMBL" id="CAI4015703.1"/>
    </source>
</evidence>
<feature type="domain" description="UmuC" evidence="9">
    <location>
        <begin position="1"/>
        <end position="226"/>
    </location>
</feature>
<dbReference type="Proteomes" id="UP001152797">
    <property type="component" value="Unassembled WGS sequence"/>
</dbReference>
<protein>
    <submittedName>
        <fullName evidence="11">DNA polymerase eta (Radiation-sensitive protei n 30) (AtRAD30) (Y-family DNA polymerase H) (AtPOLH)</fullName>
    </submittedName>
</protein>
<dbReference type="InterPro" id="IPR052230">
    <property type="entry name" value="DNA_polymerase_eta"/>
</dbReference>
<dbReference type="AlphaFoldDB" id="A0A9P1GJV3"/>
<dbReference type="GO" id="GO:0003887">
    <property type="term" value="F:DNA-directed DNA polymerase activity"/>
    <property type="evidence" value="ECO:0007669"/>
    <property type="project" value="TreeGrafter"/>
</dbReference>
<name>A0A9P1GJV3_9DINO</name>
<dbReference type="Pfam" id="PF00817">
    <property type="entry name" value="IMS"/>
    <property type="match status" value="1"/>
</dbReference>
<organism evidence="10">
    <name type="scientific">Cladocopium goreaui</name>
    <dbReference type="NCBI Taxonomy" id="2562237"/>
    <lineage>
        <taxon>Eukaryota</taxon>
        <taxon>Sar</taxon>
        <taxon>Alveolata</taxon>
        <taxon>Dinophyceae</taxon>
        <taxon>Suessiales</taxon>
        <taxon>Symbiodiniaceae</taxon>
        <taxon>Cladocopium</taxon>
    </lineage>
</organism>
<dbReference type="InterPro" id="IPR036775">
    <property type="entry name" value="DNA_pol_Y-fam_lit_finger_sf"/>
</dbReference>
<dbReference type="EMBL" id="CAMXCT010006545">
    <property type="protein sequence ID" value="CAI4015703.1"/>
    <property type="molecule type" value="Genomic_DNA"/>
</dbReference>
<dbReference type="GO" id="GO:0035861">
    <property type="term" value="C:site of double-strand break"/>
    <property type="evidence" value="ECO:0007669"/>
    <property type="project" value="TreeGrafter"/>
</dbReference>
<keyword evidence="6" id="KW-0460">Magnesium</keyword>
<dbReference type="Pfam" id="PF21704">
    <property type="entry name" value="POLH-Rev1_HhH"/>
    <property type="match status" value="1"/>
</dbReference>
<evidence type="ECO:0000313" key="12">
    <source>
        <dbReference type="Proteomes" id="UP001152797"/>
    </source>
</evidence>
<dbReference type="GO" id="GO:0009314">
    <property type="term" value="P:response to radiation"/>
    <property type="evidence" value="ECO:0007669"/>
    <property type="project" value="TreeGrafter"/>
</dbReference>
<dbReference type="Gene3D" id="3.30.70.270">
    <property type="match status" value="1"/>
</dbReference>
<dbReference type="InterPro" id="IPR043502">
    <property type="entry name" value="DNA/RNA_pol_sf"/>
</dbReference>
<dbReference type="GO" id="GO:0005634">
    <property type="term" value="C:nucleus"/>
    <property type="evidence" value="ECO:0007669"/>
    <property type="project" value="UniProtKB-SubCell"/>
</dbReference>
<keyword evidence="7" id="KW-0234">DNA repair</keyword>
<dbReference type="SUPFAM" id="SSF100879">
    <property type="entry name" value="Lesion bypass DNA polymerase (Y-family), little finger domain"/>
    <property type="match status" value="1"/>
</dbReference>
<dbReference type="GO" id="GO:0003684">
    <property type="term" value="F:damaged DNA binding"/>
    <property type="evidence" value="ECO:0007669"/>
    <property type="project" value="InterPro"/>
</dbReference>
<evidence type="ECO:0000256" key="5">
    <source>
        <dbReference type="ARBA" id="ARBA00022763"/>
    </source>
</evidence>
<dbReference type="PROSITE" id="PS50173">
    <property type="entry name" value="UMUC"/>
    <property type="match status" value="1"/>
</dbReference>
<keyword evidence="5" id="KW-0227">DNA damage</keyword>
<keyword evidence="8" id="KW-0539">Nucleus</keyword>
<keyword evidence="2" id="KW-0808">Transferase</keyword>
<dbReference type="SUPFAM" id="SSF56672">
    <property type="entry name" value="DNA/RNA polymerases"/>
    <property type="match status" value="1"/>
</dbReference>
<gene>
    <name evidence="10" type="ORF">C1SCF055_LOCUS40517</name>
</gene>
<dbReference type="GO" id="GO:0042276">
    <property type="term" value="P:error-prone translesion synthesis"/>
    <property type="evidence" value="ECO:0007669"/>
    <property type="project" value="TreeGrafter"/>
</dbReference>
<evidence type="ECO:0000256" key="8">
    <source>
        <dbReference type="ARBA" id="ARBA00023242"/>
    </source>
</evidence>
<proteinExistence type="predicted"/>
<keyword evidence="3" id="KW-0548">Nucleotidyltransferase</keyword>
<dbReference type="GO" id="GO:0046872">
    <property type="term" value="F:metal ion binding"/>
    <property type="evidence" value="ECO:0007669"/>
    <property type="project" value="UniProtKB-KW"/>
</dbReference>
<evidence type="ECO:0000256" key="3">
    <source>
        <dbReference type="ARBA" id="ARBA00022695"/>
    </source>
</evidence>
<dbReference type="OrthoDB" id="447129at2759"/>
<dbReference type="Gene3D" id="3.30.1490.100">
    <property type="entry name" value="DNA polymerase, Y-family, little finger domain"/>
    <property type="match status" value="1"/>
</dbReference>
<dbReference type="Gene3D" id="1.10.150.20">
    <property type="entry name" value="5' to 3' exonuclease, C-terminal subdomain"/>
    <property type="match status" value="1"/>
</dbReference>
<evidence type="ECO:0000259" key="9">
    <source>
        <dbReference type="PROSITE" id="PS50173"/>
    </source>
</evidence>
<comment type="subcellular location">
    <subcellularLocation>
        <location evidence="1">Nucleus</location>
    </subcellularLocation>
</comment>
<dbReference type="FunFam" id="3.40.1170.60:FF:000003">
    <property type="entry name" value="DNA polymerase eta"/>
    <property type="match status" value="1"/>
</dbReference>
<reference evidence="11 12" key="2">
    <citation type="submission" date="2024-05" db="EMBL/GenBank/DDBJ databases">
        <authorList>
            <person name="Chen Y."/>
            <person name="Shah S."/>
            <person name="Dougan E. K."/>
            <person name="Thang M."/>
            <person name="Chan C."/>
        </authorList>
    </citation>
    <scope>NUCLEOTIDE SEQUENCE [LARGE SCALE GENOMIC DNA]</scope>
</reference>
<dbReference type="EMBL" id="CAMXCT030006545">
    <property type="protein sequence ID" value="CAL4803015.1"/>
    <property type="molecule type" value="Genomic_DNA"/>
</dbReference>
<evidence type="ECO:0000256" key="6">
    <source>
        <dbReference type="ARBA" id="ARBA00022842"/>
    </source>
</evidence>
<sequence>MGGIIAVSYEARAKGVTRQMSGHEAKKVCPEIILVQVPTAFGKADLQIYKEAGDAVVELLAQKCDATEKRSVDEVAIDISSESQRLLSTVDFAELRCRAQRASHLADSALSKAAANVTRSEARQGHQKQQARNVSELADGWEEVFQRFATDLTVQRLIAGAVVVNDLRAEVESMLGFTCSGGVATNKILAKLGCGLHKPNQQTLLLPHAAPVLLKDLPLDRLPGLGGDFGQAVKHRFEVETAGQLLQVSRLDVMKHFPQRGEWLLALVAGEDSAAEAVKDRQLVKSLSNGKTFFGEKRLRSVAEVDYWLGELAWELHRRYQKQACGILMTLTICMSLLKRHQLCAVLRSGYSSVVAFCCNSQLQLSKLDRQTQEAFQLELSQLLVRAGHGIVVLLFCRSILVVVGLEGFLVPSLHLPALLLYAGALFGIEFKSLVRPSTIDCWAFLFFSIQFIPLFTDETNVSLARTLPVRLLLSVTVRHGALSAAWNVLFYVTVTIKSRLSNNSTTILDASGGGGFSEMVLIMSVAFVVRQVLYRHVRMSLKLKTSTVELSAVSRLLHGFCDAVVELDEDLNLTDARQLSTILLHRTATVDRPSEGRANFLSYFSSEDVPRVRDCLERPGQKLPPLALNAKMIDSMASEVHVELLHVPFSNAERKGCHYVGMREIQDTLSAVAPLQCDLTKPSRPRAMCSAGPSIIFLGTTLQVIDAETEIGELCQKHMSRSIFDLTLMDLEGCEAKSAKSLSSQVQHAVNGFMHGCAWAQQAIPLQDLSLFGRPVVAMTIDQETELLGCLILSEPTSFLTQRNVRRLERCSSHHGRCSRRGAASYGGSSRGSPSAVDVEIEVEKHQRTPTTLGVSLSMEKESNAKEHLTRQQSINLGSSGSVEHILTAAKERLGFAALVRRAGHLSDVVVLGLCLSNMVSLEASGSLTKYFGKAAENAGGSIEKFAKSRVKPKAQDQDQETGGCHLPLFAGLAHIFGTKPQFGEKTSLVPVEKNEAWSDHTQFAKREAEPIGRMDQETEVDEGVLAELPLNIQEEIRKQMGQMGKEELIESLNACDMRQELENLLQSWEAQLEIVEAIVFGRV</sequence>
<dbReference type="InterPro" id="IPR001126">
    <property type="entry name" value="UmuC"/>
</dbReference>
<evidence type="ECO:0000313" key="11">
    <source>
        <dbReference type="EMBL" id="CAL4803015.1"/>
    </source>
</evidence>
<evidence type="ECO:0000256" key="4">
    <source>
        <dbReference type="ARBA" id="ARBA00022723"/>
    </source>
</evidence>
<evidence type="ECO:0000256" key="7">
    <source>
        <dbReference type="ARBA" id="ARBA00023204"/>
    </source>
</evidence>
<evidence type="ECO:0000256" key="2">
    <source>
        <dbReference type="ARBA" id="ARBA00022679"/>
    </source>
</evidence>
<dbReference type="Gene3D" id="3.40.1170.60">
    <property type="match status" value="1"/>
</dbReference>
<dbReference type="InterPro" id="IPR043128">
    <property type="entry name" value="Rev_trsase/Diguanyl_cyclase"/>
</dbReference>
<dbReference type="GO" id="GO:0005657">
    <property type="term" value="C:replication fork"/>
    <property type="evidence" value="ECO:0007669"/>
    <property type="project" value="TreeGrafter"/>
</dbReference>